<proteinExistence type="predicted"/>
<evidence type="ECO:0000256" key="3">
    <source>
        <dbReference type="ARBA" id="ARBA00022833"/>
    </source>
</evidence>
<dbReference type="GO" id="GO:0008170">
    <property type="term" value="F:N-methyltransferase activity"/>
    <property type="evidence" value="ECO:0007669"/>
    <property type="project" value="UniProtKB-ARBA"/>
</dbReference>
<dbReference type="Proteomes" id="UP000076858">
    <property type="component" value="Unassembled WGS sequence"/>
</dbReference>
<evidence type="ECO:0000259" key="6">
    <source>
        <dbReference type="PROSITE" id="PS50865"/>
    </source>
</evidence>
<dbReference type="InterPro" id="IPR002893">
    <property type="entry name" value="Znf_MYND"/>
</dbReference>
<dbReference type="Gene3D" id="6.10.140.2220">
    <property type="match status" value="2"/>
</dbReference>
<feature type="domain" description="SET" evidence="5">
    <location>
        <begin position="45"/>
        <end position="277"/>
    </location>
</feature>
<keyword evidence="3" id="KW-0862">Zinc</keyword>
<dbReference type="InterPro" id="IPR046341">
    <property type="entry name" value="SET_dom_sf"/>
</dbReference>
<dbReference type="Gene3D" id="2.170.270.10">
    <property type="entry name" value="SET domain"/>
    <property type="match status" value="1"/>
</dbReference>
<dbReference type="PANTHER" id="PTHR46455">
    <property type="entry name" value="SET AND MYND DOMAIN CONTAINING, ARTHROPOD-SPECIFIC, MEMBER 4, ISOFORM A"/>
    <property type="match status" value="1"/>
</dbReference>
<dbReference type="PROSITE" id="PS50865">
    <property type="entry name" value="ZF_MYND_2"/>
    <property type="match status" value="1"/>
</dbReference>
<dbReference type="AlphaFoldDB" id="A0A164NDE1"/>
<sequence>MSEHFPCAKCQVPSTNCCSKCRAVYYCSRDHQKADWANHKTLCVPHFKIEESENEGRYLVAKRSIKAGEIILQEPPLVLGPKLQTSPLCLGCYKPISGTYRCSRCNWPMCSAVCEESDFHRNGECQMIEPALVANYLCPGNINNLVYQCITPLRCLSLLAKDRQVLDKLVSHMEQRKGTDIYRLVEQNISSFLRQRLKLTQYDSEHIQRVCGILETNCFDIRIQERVSIRGLYPKASLMNHECVPNTRHVFDPADFQIRVLATRDIRAGEKISATYTQIFWNTIDRRLHLKTSKHFWCQCSRCADPRELGTLLSALKCTDCGGMIVSKNPLDQFASWECSGCGLAQRVENVKRFHDSVRAELKQIAQLARSRPELLENFIATYSGAIHPGSCHVIEAKYAIIQLYGNASQLLYDDLNEEQIGRKLEYCNQLLKLADFIDPGLSQLRGHLLFELQSAMENKASRSFKRDSAQFKEFVKKAVDHLMASSGILRHEIHWVDILEQRRLALENILKAF</sequence>
<dbReference type="Gene3D" id="1.10.220.160">
    <property type="match status" value="1"/>
</dbReference>
<dbReference type="InterPro" id="IPR053010">
    <property type="entry name" value="SET_SmydA-8"/>
</dbReference>
<evidence type="ECO:0000256" key="1">
    <source>
        <dbReference type="ARBA" id="ARBA00022723"/>
    </source>
</evidence>
<evidence type="ECO:0000256" key="4">
    <source>
        <dbReference type="PROSITE-ProRule" id="PRU00134"/>
    </source>
</evidence>
<feature type="domain" description="MYND-type" evidence="6">
    <location>
        <begin position="7"/>
        <end position="43"/>
    </location>
</feature>
<dbReference type="Pfam" id="PF00856">
    <property type="entry name" value="SET"/>
    <property type="match status" value="1"/>
</dbReference>
<keyword evidence="1" id="KW-0479">Metal-binding</keyword>
<name>A0A164NDE1_9CRUS</name>
<accession>A0A164NDE1</accession>
<evidence type="ECO:0000259" key="5">
    <source>
        <dbReference type="PROSITE" id="PS50280"/>
    </source>
</evidence>
<dbReference type="InterPro" id="IPR001214">
    <property type="entry name" value="SET_dom"/>
</dbReference>
<protein>
    <submittedName>
        <fullName evidence="7">Protein msta</fullName>
    </submittedName>
</protein>
<dbReference type="EMBL" id="LRGB01002860">
    <property type="protein sequence ID" value="KZS05857.1"/>
    <property type="molecule type" value="Genomic_DNA"/>
</dbReference>
<evidence type="ECO:0000313" key="8">
    <source>
        <dbReference type="Proteomes" id="UP000076858"/>
    </source>
</evidence>
<dbReference type="SUPFAM" id="SSF144232">
    <property type="entry name" value="HIT/MYND zinc finger-like"/>
    <property type="match status" value="1"/>
</dbReference>
<organism evidence="7 8">
    <name type="scientific">Daphnia magna</name>
    <dbReference type="NCBI Taxonomy" id="35525"/>
    <lineage>
        <taxon>Eukaryota</taxon>
        <taxon>Metazoa</taxon>
        <taxon>Ecdysozoa</taxon>
        <taxon>Arthropoda</taxon>
        <taxon>Crustacea</taxon>
        <taxon>Branchiopoda</taxon>
        <taxon>Diplostraca</taxon>
        <taxon>Cladocera</taxon>
        <taxon>Anomopoda</taxon>
        <taxon>Daphniidae</taxon>
        <taxon>Daphnia</taxon>
    </lineage>
</organism>
<dbReference type="SUPFAM" id="SSF82199">
    <property type="entry name" value="SET domain"/>
    <property type="match status" value="1"/>
</dbReference>
<dbReference type="GO" id="GO:0008270">
    <property type="term" value="F:zinc ion binding"/>
    <property type="evidence" value="ECO:0007669"/>
    <property type="project" value="UniProtKB-KW"/>
</dbReference>
<dbReference type="SMART" id="SM00317">
    <property type="entry name" value="SET"/>
    <property type="match status" value="1"/>
</dbReference>
<gene>
    <name evidence="7" type="ORF">APZ42_030806</name>
</gene>
<reference evidence="7 8" key="1">
    <citation type="submission" date="2016-03" db="EMBL/GenBank/DDBJ databases">
        <title>EvidentialGene: Evidence-directed Construction of Genes on Genomes.</title>
        <authorList>
            <person name="Gilbert D.G."/>
            <person name="Choi J.-H."/>
            <person name="Mockaitis K."/>
            <person name="Colbourne J."/>
            <person name="Pfrender M."/>
        </authorList>
    </citation>
    <scope>NUCLEOTIDE SEQUENCE [LARGE SCALE GENOMIC DNA]</scope>
    <source>
        <strain evidence="7 8">Xinb3</strain>
        <tissue evidence="7">Complete organism</tissue>
    </source>
</reference>
<dbReference type="GO" id="GO:0008276">
    <property type="term" value="F:protein methyltransferase activity"/>
    <property type="evidence" value="ECO:0007669"/>
    <property type="project" value="UniProtKB-ARBA"/>
</dbReference>
<dbReference type="CDD" id="cd20071">
    <property type="entry name" value="SET_SMYD"/>
    <property type="match status" value="1"/>
</dbReference>
<evidence type="ECO:0000256" key="2">
    <source>
        <dbReference type="ARBA" id="ARBA00022771"/>
    </source>
</evidence>
<dbReference type="OrthoDB" id="265717at2759"/>
<dbReference type="STRING" id="35525.A0A164NDE1"/>
<dbReference type="PROSITE" id="PS50280">
    <property type="entry name" value="SET"/>
    <property type="match status" value="1"/>
</dbReference>
<dbReference type="Pfam" id="PF01753">
    <property type="entry name" value="zf-MYND"/>
    <property type="match status" value="1"/>
</dbReference>
<keyword evidence="2 4" id="KW-0863">Zinc-finger</keyword>
<comment type="caution">
    <text evidence="7">The sequence shown here is derived from an EMBL/GenBank/DDBJ whole genome shotgun (WGS) entry which is preliminary data.</text>
</comment>
<keyword evidence="8" id="KW-1185">Reference proteome</keyword>
<dbReference type="PANTHER" id="PTHR46455:SF1">
    <property type="entry name" value="SET AND MYND DOMAIN CONTAINING, ARTHROPOD-SPECIFIC, MEMBER 2"/>
    <property type="match status" value="1"/>
</dbReference>
<evidence type="ECO:0000313" key="7">
    <source>
        <dbReference type="EMBL" id="KZS05857.1"/>
    </source>
</evidence>
<dbReference type="GO" id="GO:0008757">
    <property type="term" value="F:S-adenosylmethionine-dependent methyltransferase activity"/>
    <property type="evidence" value="ECO:0007669"/>
    <property type="project" value="UniProtKB-ARBA"/>
</dbReference>